<keyword evidence="2" id="KW-1185">Reference proteome</keyword>
<proteinExistence type="predicted"/>
<name>A0ACC0BES0_CATRO</name>
<gene>
    <name evidence="1" type="ORF">M9H77_11446</name>
</gene>
<comment type="caution">
    <text evidence="1">The sequence shown here is derived from an EMBL/GenBank/DDBJ whole genome shotgun (WGS) entry which is preliminary data.</text>
</comment>
<sequence length="699" mass="76631">MDDGEGGLSFDFEGGLDVGPTHPTASNPVIQHPDSSANAAPGAPAITNNANNPSAVPPAAAAADGGMGNNQRRSFRQTVCRHWLRSLCMKGDACGFLHQYDKSRMPVCRFFRLYGECREQDCVYKHTNEDIKECNMYKLGFCPNGPDCRYRHAKLPGPPPPVEEVLQKIQQLNSYNYGNTNRFYQNRNPNYSHQAEKSQFPQMPNASNQVSKPAVVESANNQQQQQQGTPSQQTATQFQTPNLLNGQQNQANRTATPLPQGTSRYFIVKSCNRENLELSVQQGVWATQRSNEAKLNEAFDSVENVILIFSINRTRHFQGCAKMTSRIGGSVASGNWKHAHGTGHYGRNFSVKWLKLCELSFHKTRHLRNPFNENLPVKISRDCQELEASVGEQLASLLYLEPDSELMAIWIAAELKREEEKEKGLNTDNRSENPDIVLFEDNEEEEEEESEEEDESFGQAFGPAAQGRGRGRGMMWPPFMPLARGARPMPGMRGFPPGVMGGDGFSFGGVTPDGFPMPDLFGMASRPFGPYGPRFSGDFAGPGPGMIFPGRPSQPGNFPPGGFGMMMGPGRAPFMGGMGVSPGSQTRPVRPIGTPPMFPPPSSQPSQSSNRTKRDQKASATERNDRFSSGSDQGKGQEFAGSVGGPQEADHLAAGKTFRNDESDSEDEAPRRSRHGEGKKKRRSVEGDSTTNASDPQVS</sequence>
<evidence type="ECO:0000313" key="1">
    <source>
        <dbReference type="EMBL" id="KAI5671082.1"/>
    </source>
</evidence>
<evidence type="ECO:0000313" key="2">
    <source>
        <dbReference type="Proteomes" id="UP001060085"/>
    </source>
</evidence>
<protein>
    <submittedName>
        <fullName evidence="1">Uncharacterized protein</fullName>
    </submittedName>
</protein>
<dbReference type="EMBL" id="CM044703">
    <property type="protein sequence ID" value="KAI5671082.1"/>
    <property type="molecule type" value="Genomic_DNA"/>
</dbReference>
<organism evidence="1 2">
    <name type="scientific">Catharanthus roseus</name>
    <name type="common">Madagascar periwinkle</name>
    <name type="synonym">Vinca rosea</name>
    <dbReference type="NCBI Taxonomy" id="4058"/>
    <lineage>
        <taxon>Eukaryota</taxon>
        <taxon>Viridiplantae</taxon>
        <taxon>Streptophyta</taxon>
        <taxon>Embryophyta</taxon>
        <taxon>Tracheophyta</taxon>
        <taxon>Spermatophyta</taxon>
        <taxon>Magnoliopsida</taxon>
        <taxon>eudicotyledons</taxon>
        <taxon>Gunneridae</taxon>
        <taxon>Pentapetalae</taxon>
        <taxon>asterids</taxon>
        <taxon>lamiids</taxon>
        <taxon>Gentianales</taxon>
        <taxon>Apocynaceae</taxon>
        <taxon>Rauvolfioideae</taxon>
        <taxon>Vinceae</taxon>
        <taxon>Catharanthinae</taxon>
        <taxon>Catharanthus</taxon>
    </lineage>
</organism>
<dbReference type="Proteomes" id="UP001060085">
    <property type="component" value="Linkage Group LG03"/>
</dbReference>
<reference evidence="2" key="1">
    <citation type="journal article" date="2023" name="Nat. Plants">
        <title>Single-cell RNA sequencing provides a high-resolution roadmap for understanding the multicellular compartmentation of specialized metabolism.</title>
        <authorList>
            <person name="Sun S."/>
            <person name="Shen X."/>
            <person name="Li Y."/>
            <person name="Li Y."/>
            <person name="Wang S."/>
            <person name="Li R."/>
            <person name="Zhang H."/>
            <person name="Shen G."/>
            <person name="Guo B."/>
            <person name="Wei J."/>
            <person name="Xu J."/>
            <person name="St-Pierre B."/>
            <person name="Chen S."/>
            <person name="Sun C."/>
        </authorList>
    </citation>
    <scope>NUCLEOTIDE SEQUENCE [LARGE SCALE GENOMIC DNA]</scope>
</reference>
<accession>A0ACC0BES0</accession>